<evidence type="ECO:0000313" key="1">
    <source>
        <dbReference type="EMBL" id="AHF00442.1"/>
    </source>
</evidence>
<proteinExistence type="predicted"/>
<dbReference type="InterPro" id="IPR018841">
    <property type="entry name" value="DUF2442"/>
</dbReference>
<organism evidence="1 2">
    <name type="scientific">Thiomicrospira aerophila AL3</name>
    <dbReference type="NCBI Taxonomy" id="717772"/>
    <lineage>
        <taxon>Bacteria</taxon>
        <taxon>Pseudomonadati</taxon>
        <taxon>Pseudomonadota</taxon>
        <taxon>Gammaproteobacteria</taxon>
        <taxon>Thiotrichales</taxon>
        <taxon>Piscirickettsiaceae</taxon>
        <taxon>Thiomicrospira</taxon>
    </lineage>
</organism>
<dbReference type="eggNOG" id="ENOG5033ASB">
    <property type="taxonomic scope" value="Bacteria"/>
</dbReference>
<dbReference type="InterPro" id="IPR036782">
    <property type="entry name" value="NE0471-like_N"/>
</dbReference>
<name>W0DPQ6_9GAMM</name>
<keyword evidence="2" id="KW-1185">Reference proteome</keyword>
<dbReference type="AlphaFoldDB" id="W0DPQ6"/>
<dbReference type="Pfam" id="PF10387">
    <property type="entry name" value="DUF2442"/>
    <property type="match status" value="1"/>
</dbReference>
<dbReference type="HOGENOM" id="CLU_153045_1_1_6"/>
<dbReference type="SUPFAM" id="SSF143880">
    <property type="entry name" value="NE0471 N-terminal domain-like"/>
    <property type="match status" value="1"/>
</dbReference>
<reference evidence="1 2" key="1">
    <citation type="submission" date="2013-12" db="EMBL/GenBank/DDBJ databases">
        <authorList>
            <consortium name="DOE Joint Genome Institute"/>
            <person name="Kappler U."/>
            <person name="Huntemann M."/>
            <person name="Han J."/>
            <person name="Chen A."/>
            <person name="Kyrpides N."/>
            <person name="Mavromatis K."/>
            <person name="Markowitz V."/>
            <person name="Palaniappan K."/>
            <person name="Ivanova N."/>
            <person name="Schaumberg A."/>
            <person name="Pati A."/>
            <person name="Liolios K."/>
            <person name="Nordberg H.P."/>
            <person name="Cantor M.N."/>
            <person name="Hua S.X."/>
            <person name="Woyke T."/>
        </authorList>
    </citation>
    <scope>NUCLEOTIDE SEQUENCE [LARGE SCALE GENOMIC DNA]</scope>
    <source>
        <strain evidence="2">AL2</strain>
    </source>
</reference>
<dbReference type="InParanoid" id="W0DPQ6"/>
<sequence length="83" mass="9439">MIKILDCQYEVGGRIKLAFSDGTEGVFNLANYLKNRRGELLEKLKDELFAARCFIDAGALCWPNGLELSPQRLYELVHHKQVA</sequence>
<dbReference type="KEGG" id="tao:THIAE_00580"/>
<dbReference type="RefSeq" id="WP_006459642.1">
    <property type="nucleotide sequence ID" value="NZ_CP007030.1"/>
</dbReference>
<gene>
    <name evidence="1" type="ORF">THIAE_00580</name>
</gene>
<dbReference type="Gene3D" id="3.30.2020.10">
    <property type="entry name" value="NE0471-like N-terminal domain"/>
    <property type="match status" value="1"/>
</dbReference>
<accession>W0DPQ6</accession>
<dbReference type="STRING" id="717772.THIAE_00580"/>
<dbReference type="OrthoDB" id="3233810at2"/>
<evidence type="ECO:0000313" key="2">
    <source>
        <dbReference type="Proteomes" id="UP000005380"/>
    </source>
</evidence>
<protein>
    <recommendedName>
        <fullName evidence="3">DUF2442 domain-containing protein</fullName>
    </recommendedName>
</protein>
<dbReference type="EMBL" id="CP007030">
    <property type="protein sequence ID" value="AHF00442.1"/>
    <property type="molecule type" value="Genomic_DNA"/>
</dbReference>
<dbReference type="Proteomes" id="UP000005380">
    <property type="component" value="Chromosome"/>
</dbReference>
<evidence type="ECO:0008006" key="3">
    <source>
        <dbReference type="Google" id="ProtNLM"/>
    </source>
</evidence>